<dbReference type="NCBIfam" id="TIGR03980">
    <property type="entry name" value="prismane_assoc"/>
    <property type="match status" value="1"/>
</dbReference>
<evidence type="ECO:0000313" key="2">
    <source>
        <dbReference type="Proteomes" id="UP000006765"/>
    </source>
</evidence>
<dbReference type="AlphaFoldDB" id="K2HE74"/>
<dbReference type="STRING" id="1231392.OCGS_1070"/>
<gene>
    <name evidence="1" type="ORF">OCGS_1070</name>
</gene>
<dbReference type="RefSeq" id="WP_007426222.1">
    <property type="nucleotide sequence ID" value="NZ_AMGO01000013.1"/>
</dbReference>
<name>K2HE74_9RHOB</name>
<dbReference type="EMBL" id="AMGO01000013">
    <property type="protein sequence ID" value="EKE44837.1"/>
    <property type="molecule type" value="Genomic_DNA"/>
</dbReference>
<accession>K2HE74</accession>
<protein>
    <recommendedName>
        <fullName evidence="3">DUF1858 domain-containing protein</fullName>
    </recommendedName>
</protein>
<evidence type="ECO:0000313" key="1">
    <source>
        <dbReference type="EMBL" id="EKE44837.1"/>
    </source>
</evidence>
<dbReference type="Proteomes" id="UP000006765">
    <property type="component" value="Unassembled WGS sequence"/>
</dbReference>
<dbReference type="PANTHER" id="PTHR39341">
    <property type="entry name" value="BSL7085 PROTEIN"/>
    <property type="match status" value="1"/>
</dbReference>
<dbReference type="SUPFAM" id="SSF140683">
    <property type="entry name" value="SP0561-like"/>
    <property type="match status" value="1"/>
</dbReference>
<proteinExistence type="predicted"/>
<dbReference type="InterPro" id="IPR038062">
    <property type="entry name" value="ScdA-like_N_sf"/>
</dbReference>
<dbReference type="eggNOG" id="ENOG503351G">
    <property type="taxonomic scope" value="Bacteria"/>
</dbReference>
<organism evidence="1 2">
    <name type="scientific">Oceaniovalibus guishaninsula JLT2003</name>
    <dbReference type="NCBI Taxonomy" id="1231392"/>
    <lineage>
        <taxon>Bacteria</taxon>
        <taxon>Pseudomonadati</taxon>
        <taxon>Pseudomonadota</taxon>
        <taxon>Alphaproteobacteria</taxon>
        <taxon>Rhodobacterales</taxon>
        <taxon>Roseobacteraceae</taxon>
        <taxon>Oceaniovalibus</taxon>
    </lineage>
</organism>
<evidence type="ECO:0008006" key="3">
    <source>
        <dbReference type="Google" id="ProtNLM"/>
    </source>
</evidence>
<dbReference type="PANTHER" id="PTHR39341:SF1">
    <property type="entry name" value="DUF1858 DOMAIN-CONTAINING PROTEIN"/>
    <property type="match status" value="1"/>
</dbReference>
<comment type="caution">
    <text evidence="1">The sequence shown here is derived from an EMBL/GenBank/DDBJ whole genome shotgun (WGS) entry which is preliminary data.</text>
</comment>
<sequence>MSAPPLDDPDLPLAEMMTHWPQTVPVFLSHRMLCVGCLINPFHTIVDACREYDLDEIAFVEELKAAVSGGR</sequence>
<dbReference type="InterPro" id="IPR023883">
    <property type="entry name" value="CHP03980_redox-disulphide"/>
</dbReference>
<dbReference type="Gene3D" id="1.10.3910.10">
    <property type="entry name" value="SP0561-like"/>
    <property type="match status" value="1"/>
</dbReference>
<reference evidence="1 2" key="1">
    <citation type="journal article" date="2012" name="J. Bacteriol.">
        <title>Draft Genome Sequence of Oceaniovalibus guishaninsula JLT2003T.</title>
        <authorList>
            <person name="Tang K."/>
            <person name="Liu K."/>
            <person name="Jiao N."/>
        </authorList>
    </citation>
    <scope>NUCLEOTIDE SEQUENCE [LARGE SCALE GENOMIC DNA]</scope>
    <source>
        <strain evidence="1 2">JLT2003</strain>
    </source>
</reference>
<keyword evidence="2" id="KW-1185">Reference proteome</keyword>
<dbReference type="OrthoDB" id="5397989at2"/>